<evidence type="ECO:0000256" key="3">
    <source>
        <dbReference type="SAM" id="Phobius"/>
    </source>
</evidence>
<keyword evidence="5" id="KW-1185">Reference proteome</keyword>
<dbReference type="Proteomes" id="UP001597211">
    <property type="component" value="Unassembled WGS sequence"/>
</dbReference>
<gene>
    <name evidence="4" type="ORF">ACFQ2Z_02850</name>
</gene>
<dbReference type="PANTHER" id="PTHR22550:SF5">
    <property type="entry name" value="LEUCINE ZIPPER PROTEIN 4"/>
    <property type="match status" value="1"/>
</dbReference>
<keyword evidence="3" id="KW-1133">Transmembrane helix</keyword>
<keyword evidence="2 3" id="KW-0472">Membrane</keyword>
<organism evidence="4 5">
    <name type="scientific">Paenibacillus timonensis</name>
    <dbReference type="NCBI Taxonomy" id="225915"/>
    <lineage>
        <taxon>Bacteria</taxon>
        <taxon>Bacillati</taxon>
        <taxon>Bacillota</taxon>
        <taxon>Bacilli</taxon>
        <taxon>Bacillales</taxon>
        <taxon>Paenibacillaceae</taxon>
        <taxon>Paenibacillus</taxon>
    </lineage>
</organism>
<dbReference type="RefSeq" id="WP_270405592.1">
    <property type="nucleotide sequence ID" value="NZ_JAQDEO010000001.1"/>
</dbReference>
<evidence type="ECO:0000256" key="2">
    <source>
        <dbReference type="ARBA" id="ARBA00023136"/>
    </source>
</evidence>
<dbReference type="InterPro" id="IPR050768">
    <property type="entry name" value="UPF0353/GerABKA_families"/>
</dbReference>
<evidence type="ECO:0000313" key="4">
    <source>
        <dbReference type="EMBL" id="MFD1180288.1"/>
    </source>
</evidence>
<sequence length="526" mass="58146">MPRFMFRNHQIKRILLREDGASRGEAMNSAEFGGSVHEAIARIVRILDAPDDLVTRFVSGGDGIPQCAILCIAGLSDLNMINEQIVPSLQQAFSAIGHTVKMSGKELFSLLNKQFLSVQKYKTTQSLDDILVSVLSGDTALFIDGLDQVLLIGSKKWTGRSVEEPQTEALVRGPREGFNESIETNVILLRRAIRDPKLRFDTYRVGARGKKELIIAYIDNIVHPDLIQEVKRRVETIDIDDAPESGTIEQMIQDSFLSPFPLILHTERPDKVASAILQGKVVILLDGTPFALIMPTTFVSLVQSPEDYYERWLIGTLIRILRYTAVVISLTFPSLYIALVSFHQGMIPSKLAFSIAAAREGVPFPAVVEAFLMEFTLELLREAGVRLPKPIGQTIGIVGGLVIGEAAVQAGIVSPIMVIVVAVTAVSSFAIPSYSAGIAFRILRFLTMIAASVFGLYGIILTLIMICIHLSRLQSFGVPYLTPLSPGFYRDWRDMIIRAPNTMLSKRPQFMQTKDDSRMGKRRSGP</sequence>
<dbReference type="PIRSF" id="PIRSF005690">
    <property type="entry name" value="GerBA"/>
    <property type="match status" value="1"/>
</dbReference>
<feature type="transmembrane region" description="Helical" evidence="3">
    <location>
        <begin position="412"/>
        <end position="431"/>
    </location>
</feature>
<comment type="caution">
    <text evidence="4">The sequence shown here is derived from an EMBL/GenBank/DDBJ whole genome shotgun (WGS) entry which is preliminary data.</text>
</comment>
<feature type="transmembrane region" description="Helical" evidence="3">
    <location>
        <begin position="320"/>
        <end position="342"/>
    </location>
</feature>
<protein>
    <submittedName>
        <fullName evidence="4">Spore germination protein</fullName>
    </submittedName>
</protein>
<evidence type="ECO:0000313" key="5">
    <source>
        <dbReference type="Proteomes" id="UP001597211"/>
    </source>
</evidence>
<accession>A0ABW3S736</accession>
<dbReference type="PANTHER" id="PTHR22550">
    <property type="entry name" value="SPORE GERMINATION PROTEIN"/>
    <property type="match status" value="1"/>
</dbReference>
<keyword evidence="3" id="KW-0812">Transmembrane</keyword>
<proteinExistence type="inferred from homology"/>
<evidence type="ECO:0000256" key="1">
    <source>
        <dbReference type="ARBA" id="ARBA00005278"/>
    </source>
</evidence>
<reference evidence="5" key="1">
    <citation type="journal article" date="2019" name="Int. J. Syst. Evol. Microbiol.">
        <title>The Global Catalogue of Microorganisms (GCM) 10K type strain sequencing project: providing services to taxonomists for standard genome sequencing and annotation.</title>
        <authorList>
            <consortium name="The Broad Institute Genomics Platform"/>
            <consortium name="The Broad Institute Genome Sequencing Center for Infectious Disease"/>
            <person name="Wu L."/>
            <person name="Ma J."/>
        </authorList>
    </citation>
    <scope>NUCLEOTIDE SEQUENCE [LARGE SCALE GENOMIC DNA]</scope>
    <source>
        <strain evidence="5">CCUG 48216</strain>
    </source>
</reference>
<dbReference type="InterPro" id="IPR004995">
    <property type="entry name" value="Spore_Ger"/>
</dbReference>
<name>A0ABW3S736_9BACL</name>
<feature type="transmembrane region" description="Helical" evidence="3">
    <location>
        <begin position="443"/>
        <end position="466"/>
    </location>
</feature>
<dbReference type="EMBL" id="JBHTKZ010000002">
    <property type="protein sequence ID" value="MFD1180288.1"/>
    <property type="molecule type" value="Genomic_DNA"/>
</dbReference>
<dbReference type="Pfam" id="PF03323">
    <property type="entry name" value="GerA"/>
    <property type="match status" value="1"/>
</dbReference>
<comment type="similarity">
    <text evidence="1">Belongs to the GerABKA family.</text>
</comment>